<dbReference type="SUPFAM" id="SSF52540">
    <property type="entry name" value="P-loop containing nucleoside triphosphate hydrolases"/>
    <property type="match status" value="1"/>
</dbReference>
<feature type="binding site" evidence="3">
    <location>
        <begin position="349"/>
        <end position="356"/>
    </location>
    <ligand>
        <name>ATP</name>
        <dbReference type="ChEBI" id="CHEBI:30616"/>
    </ligand>
</feature>
<proteinExistence type="predicted"/>
<evidence type="ECO:0000256" key="4">
    <source>
        <dbReference type="SAM" id="Phobius"/>
    </source>
</evidence>
<dbReference type="InterPro" id="IPR050206">
    <property type="entry name" value="FtsK/SpoIIIE/SftA"/>
</dbReference>
<dbReference type="Proteomes" id="UP001214553">
    <property type="component" value="Chromosome"/>
</dbReference>
<dbReference type="RefSeq" id="WP_275279266.1">
    <property type="nucleotide sequence ID" value="NZ_CP119108.1"/>
</dbReference>
<dbReference type="PANTHER" id="PTHR22683:SF1">
    <property type="entry name" value="TYPE VII SECRETION SYSTEM PROTEIN ESSC"/>
    <property type="match status" value="1"/>
</dbReference>
<organism evidence="6 7">
    <name type="scientific">Microbacterium horticulturae</name>
    <dbReference type="NCBI Taxonomy" id="3028316"/>
    <lineage>
        <taxon>Bacteria</taxon>
        <taxon>Bacillati</taxon>
        <taxon>Actinomycetota</taxon>
        <taxon>Actinomycetes</taxon>
        <taxon>Micrococcales</taxon>
        <taxon>Microbacteriaceae</taxon>
        <taxon>Microbacterium</taxon>
    </lineage>
</organism>
<evidence type="ECO:0000259" key="5">
    <source>
        <dbReference type="PROSITE" id="PS50901"/>
    </source>
</evidence>
<keyword evidence="2 3" id="KW-0067">ATP-binding</keyword>
<keyword evidence="4" id="KW-0472">Membrane</keyword>
<protein>
    <submittedName>
        <fullName evidence="6">FtsK/SpoIIIE domain-containing protein</fullName>
    </submittedName>
</protein>
<dbReference type="InterPro" id="IPR003593">
    <property type="entry name" value="AAA+_ATPase"/>
</dbReference>
<keyword evidence="1 3" id="KW-0547">Nucleotide-binding</keyword>
<accession>A0ABY8C0X7</accession>
<gene>
    <name evidence="6" type="ORF">PU630_05005</name>
</gene>
<reference evidence="6 7" key="1">
    <citation type="submission" date="2023-03" db="EMBL/GenBank/DDBJ databases">
        <title>Genome sequence of Microbacterium sp. KACC 23027.</title>
        <authorList>
            <person name="Kim S."/>
            <person name="Heo J."/>
            <person name="Kwon S.-W."/>
        </authorList>
    </citation>
    <scope>NUCLEOTIDE SEQUENCE [LARGE SCALE GENOMIC DNA]</scope>
    <source>
        <strain evidence="6 7">KACC 23027</strain>
    </source>
</reference>
<dbReference type="EMBL" id="CP119108">
    <property type="protein sequence ID" value="WEG09920.1"/>
    <property type="molecule type" value="Genomic_DNA"/>
</dbReference>
<keyword evidence="4" id="KW-0812">Transmembrane</keyword>
<feature type="transmembrane region" description="Helical" evidence="4">
    <location>
        <begin position="21"/>
        <end position="41"/>
    </location>
</feature>
<dbReference type="PANTHER" id="PTHR22683">
    <property type="entry name" value="SPORULATION PROTEIN RELATED"/>
    <property type="match status" value="1"/>
</dbReference>
<dbReference type="PROSITE" id="PS50901">
    <property type="entry name" value="FTSK"/>
    <property type="match status" value="1"/>
</dbReference>
<evidence type="ECO:0000256" key="3">
    <source>
        <dbReference type="PROSITE-ProRule" id="PRU00289"/>
    </source>
</evidence>
<name>A0ABY8C0X7_9MICO</name>
<feature type="domain" description="FtsK" evidence="5">
    <location>
        <begin position="331"/>
        <end position="512"/>
    </location>
</feature>
<evidence type="ECO:0000256" key="1">
    <source>
        <dbReference type="ARBA" id="ARBA00022741"/>
    </source>
</evidence>
<evidence type="ECO:0000256" key="2">
    <source>
        <dbReference type="ARBA" id="ARBA00022840"/>
    </source>
</evidence>
<keyword evidence="7" id="KW-1185">Reference proteome</keyword>
<dbReference type="InterPro" id="IPR027417">
    <property type="entry name" value="P-loop_NTPase"/>
</dbReference>
<dbReference type="CDD" id="cd01127">
    <property type="entry name" value="TrwB_TraG_TraD_VirD4"/>
    <property type="match status" value="1"/>
</dbReference>
<dbReference type="SMART" id="SM00382">
    <property type="entry name" value="AAA"/>
    <property type="match status" value="2"/>
</dbReference>
<keyword evidence="4" id="KW-1133">Transmembrane helix</keyword>
<evidence type="ECO:0000313" key="6">
    <source>
        <dbReference type="EMBL" id="WEG09920.1"/>
    </source>
</evidence>
<dbReference type="Gene3D" id="3.40.50.300">
    <property type="entry name" value="P-loop containing nucleotide triphosphate hydrolases"/>
    <property type="match status" value="2"/>
</dbReference>
<dbReference type="Pfam" id="PF01580">
    <property type="entry name" value="FtsK_SpoIIIE"/>
    <property type="match status" value="1"/>
</dbReference>
<evidence type="ECO:0000313" key="7">
    <source>
        <dbReference type="Proteomes" id="UP001214553"/>
    </source>
</evidence>
<sequence>MTDVIDDVLRLPDPAPAARRSPLPLIASAVPVLAGVGLWLATGTVTMLWFAALGPLIAVATVADGVRAARRQRRLAARDAERTRRRVGAAVAERHEAERVRLWTRTPDLLGALDEVWRPVAGRGEQLVVGRGPRPSTVRVEGGRDDAASAAIRAAAAVVADAPVTVPLRDGVVVVGPAPLARAVHRALLLQLCLVLPPDRMHISADGGEEWVRRLPHVDGDAPMTIALAADEPGDAALVRAAPGAPPPPRCGAVLALTGAERALLTYDGGTTPVRVEGISAGQAGQLADALRRCAQEMFGAQAGAVALAEIADRTPANGDGLDVVIGSARGIPYRLDLVADGPHAVVAGITGSGKSELLTTWITALCLRHGPDRVTFLLADFKGGTAFDALVGLPHVAGVISDLDTGGAARALESLRAELRRREAAIVAAGARDVAGTDLPRLIIVVDEFAALTAAHPDLVELFTDIAARGRALGMHLILGTQRAAGTFRDALLANCPLRISLRVTDPADSSALLGGPEAAGLPGAPEHRGLAYVRRGADGAARRVRVALTSPQLVAEAAASASGPLPRRPWLPALPERIALTELRGDGVMLGLADEPERQRQSAVLLDSRGLAVVGRAGSGRTTVLAAVAAQCARPVWVGADPEAAWDALTALDGAASARTVLVDDLDALLAQYPPEYAHEALECLERLVHAAGPGAGRVVLSAQRVSGPVARLADLLPQRAILAMSTRADFAAAGGVSADWRDGLPPGRGVLGGRAVQFAQAPGRVAAAPAPVPVAAWVPCATVTAAIGAAGAAQRRVAEAAAACGATMLTVDEATHTIGSDVPSAGFAGVVMGDGEQWQRAWRLLQMIRARGELLVDGASAADHRVLTGDRALLPYCRPGRGRAWRIDDAGVATRVVVGSSG</sequence>
<dbReference type="InterPro" id="IPR002543">
    <property type="entry name" value="FtsK_dom"/>
</dbReference>